<reference evidence="2 3" key="1">
    <citation type="journal article" date="2021" name="Front. Microbiol.">
        <title>Comprehensive Comparative Genomics and Phenotyping of Methylobacterium Species.</title>
        <authorList>
            <person name="Alessa O."/>
            <person name="Ogura Y."/>
            <person name="Fujitani Y."/>
            <person name="Takami H."/>
            <person name="Hayashi T."/>
            <person name="Sahin N."/>
            <person name="Tani A."/>
        </authorList>
    </citation>
    <scope>NUCLEOTIDE SEQUENCE [LARGE SCALE GENOMIC DNA]</scope>
    <source>
        <strain evidence="2 3">DSM 23679</strain>
    </source>
</reference>
<dbReference type="Proteomes" id="UP001055117">
    <property type="component" value="Unassembled WGS sequence"/>
</dbReference>
<evidence type="ECO:0000313" key="2">
    <source>
        <dbReference type="EMBL" id="GJD43941.1"/>
    </source>
</evidence>
<accession>A0ABQ4QGQ5</accession>
<gene>
    <name evidence="2" type="ORF">AFCDBAGC_1803</name>
</gene>
<protein>
    <recommendedName>
        <fullName evidence="4">Histidine kinase</fullName>
    </recommendedName>
</protein>
<evidence type="ECO:0000256" key="1">
    <source>
        <dbReference type="SAM" id="SignalP"/>
    </source>
</evidence>
<keyword evidence="3" id="KW-1185">Reference proteome</keyword>
<keyword evidence="1" id="KW-0732">Signal</keyword>
<feature type="signal peptide" evidence="1">
    <location>
        <begin position="1"/>
        <end position="24"/>
    </location>
</feature>
<dbReference type="EMBL" id="BPQG01000025">
    <property type="protein sequence ID" value="GJD43941.1"/>
    <property type="molecule type" value="Genomic_DNA"/>
</dbReference>
<organism evidence="2 3">
    <name type="scientific">Methylobacterium cerastii</name>
    <dbReference type="NCBI Taxonomy" id="932741"/>
    <lineage>
        <taxon>Bacteria</taxon>
        <taxon>Pseudomonadati</taxon>
        <taxon>Pseudomonadota</taxon>
        <taxon>Alphaproteobacteria</taxon>
        <taxon>Hyphomicrobiales</taxon>
        <taxon>Methylobacteriaceae</taxon>
        <taxon>Methylobacterium</taxon>
    </lineage>
</organism>
<evidence type="ECO:0008006" key="4">
    <source>
        <dbReference type="Google" id="ProtNLM"/>
    </source>
</evidence>
<evidence type="ECO:0000313" key="3">
    <source>
        <dbReference type="Proteomes" id="UP001055117"/>
    </source>
</evidence>
<sequence length="168" mass="17875">MKNIVLMTAVVAGLLVGTTSGALAKPFELPDAKPIVTIDLPNAWSPEEIDKGAQATSPDASIYVAFEVQNLKNLENAIVEGVKFFAESGVKIDPKSQKKTEAKVNGFDVVDLGWDGVDKDGPTKVSLSIIILSETKVGMLSYWGSPAGEKKYASQLKAIAESIQPLGR</sequence>
<feature type="chain" id="PRO_5045868434" description="Histidine kinase" evidence="1">
    <location>
        <begin position="25"/>
        <end position="168"/>
    </location>
</feature>
<comment type="caution">
    <text evidence="2">The sequence shown here is derived from an EMBL/GenBank/DDBJ whole genome shotgun (WGS) entry which is preliminary data.</text>
</comment>
<proteinExistence type="predicted"/>
<dbReference type="RefSeq" id="WP_147764104.1">
    <property type="nucleotide sequence ID" value="NZ_BPQG01000025.1"/>
</dbReference>
<name>A0ABQ4QGQ5_9HYPH</name>